<feature type="transmembrane region" description="Helical" evidence="6">
    <location>
        <begin position="81"/>
        <end position="106"/>
    </location>
</feature>
<evidence type="ECO:0000313" key="8">
    <source>
        <dbReference type="Proteomes" id="UP000614410"/>
    </source>
</evidence>
<feature type="transmembrane region" description="Helical" evidence="6">
    <location>
        <begin position="145"/>
        <end position="164"/>
    </location>
</feature>
<sequence>MSRAFEDTALRTPEQPAALIADPAPLGLGAFGITTLVLSLVNAQILPKAVEVGVMSLALTFGGLAQLLAGMWAFRRGNTFAATAFSAFGAFWLSFYLLVVVFIPQMKAAAPADIGNFVGWYLLAWGIFTAYMTIASLAGARAVQAVFVLLTATFVLLAIGSFATSTGITQIGGIVGILTAAAAIYASFADVTNATFKRRVLPT</sequence>
<evidence type="ECO:0000256" key="2">
    <source>
        <dbReference type="ARBA" id="ARBA00005587"/>
    </source>
</evidence>
<dbReference type="PANTHER" id="PTHR30178">
    <property type="entry name" value="INNER MEMBRANE PROTEIN YAAH"/>
    <property type="match status" value="1"/>
</dbReference>
<dbReference type="InterPro" id="IPR000791">
    <property type="entry name" value="Gpr1/Fun34/SatP-like"/>
</dbReference>
<keyword evidence="3 6" id="KW-0812">Transmembrane</keyword>
<dbReference type="NCBIfam" id="NF038013">
    <property type="entry name" value="AceTr_1"/>
    <property type="match status" value="1"/>
</dbReference>
<protein>
    <submittedName>
        <fullName evidence="7">Acetate uptake transporter</fullName>
    </submittedName>
</protein>
<feature type="transmembrane region" description="Helical" evidence="6">
    <location>
        <begin position="26"/>
        <end position="46"/>
    </location>
</feature>
<feature type="transmembrane region" description="Helical" evidence="6">
    <location>
        <begin position="118"/>
        <end position="138"/>
    </location>
</feature>
<comment type="subcellular location">
    <subcellularLocation>
        <location evidence="1">Membrane</location>
        <topology evidence="1">Multi-pass membrane protein</topology>
    </subcellularLocation>
</comment>
<keyword evidence="4 6" id="KW-1133">Transmembrane helix</keyword>
<dbReference type="PANTHER" id="PTHR30178:SF3">
    <property type="entry name" value="SUCCINATE-ACETATE_PROTON SYMPORTER SATP"/>
    <property type="match status" value="1"/>
</dbReference>
<comment type="similarity">
    <text evidence="2">Belongs to the acetate uptake transporter (AceTr) (TC 2.A.96) family.</text>
</comment>
<dbReference type="GO" id="GO:0005886">
    <property type="term" value="C:plasma membrane"/>
    <property type="evidence" value="ECO:0007669"/>
    <property type="project" value="TreeGrafter"/>
</dbReference>
<feature type="transmembrane region" description="Helical" evidence="6">
    <location>
        <begin position="52"/>
        <end position="74"/>
    </location>
</feature>
<keyword evidence="5 6" id="KW-0472">Membrane</keyword>
<dbReference type="InterPro" id="IPR047623">
    <property type="entry name" value="SatP"/>
</dbReference>
<accession>A0A934NHA5</accession>
<evidence type="ECO:0000256" key="1">
    <source>
        <dbReference type="ARBA" id="ARBA00004141"/>
    </source>
</evidence>
<evidence type="ECO:0000313" key="7">
    <source>
        <dbReference type="EMBL" id="MBJ7610311.1"/>
    </source>
</evidence>
<dbReference type="EMBL" id="JAEKNN010000061">
    <property type="protein sequence ID" value="MBJ7610311.1"/>
    <property type="molecule type" value="Genomic_DNA"/>
</dbReference>
<evidence type="ECO:0000256" key="5">
    <source>
        <dbReference type="ARBA" id="ARBA00023136"/>
    </source>
</evidence>
<dbReference type="GO" id="GO:0015360">
    <property type="term" value="F:acetate:proton symporter activity"/>
    <property type="evidence" value="ECO:0007669"/>
    <property type="project" value="TreeGrafter"/>
</dbReference>
<evidence type="ECO:0000256" key="4">
    <source>
        <dbReference type="ARBA" id="ARBA00022989"/>
    </source>
</evidence>
<feature type="transmembrane region" description="Helical" evidence="6">
    <location>
        <begin position="170"/>
        <end position="189"/>
    </location>
</feature>
<gene>
    <name evidence="7" type="ORF">JF887_12905</name>
</gene>
<dbReference type="GO" id="GO:0071422">
    <property type="term" value="P:succinate transmembrane transport"/>
    <property type="evidence" value="ECO:0007669"/>
    <property type="project" value="TreeGrafter"/>
</dbReference>
<reference evidence="7 8" key="1">
    <citation type="submission" date="2020-10" db="EMBL/GenBank/DDBJ databases">
        <title>Ca. Dormibacterota MAGs.</title>
        <authorList>
            <person name="Montgomery K."/>
        </authorList>
    </citation>
    <scope>NUCLEOTIDE SEQUENCE [LARGE SCALE GENOMIC DNA]</scope>
    <source>
        <strain evidence="7">Mitchell_Peninsula_5</strain>
    </source>
</reference>
<organism evidence="7 8">
    <name type="scientific">Candidatus Amunia macphersoniae</name>
    <dbReference type="NCBI Taxonomy" id="3127014"/>
    <lineage>
        <taxon>Bacteria</taxon>
        <taxon>Bacillati</taxon>
        <taxon>Candidatus Dormiibacterota</taxon>
        <taxon>Candidatus Dormibacteria</taxon>
        <taxon>Candidatus Aeolococcales</taxon>
        <taxon>Candidatus Aeolococcaceae</taxon>
        <taxon>Candidatus Amunia</taxon>
    </lineage>
</organism>
<dbReference type="Pfam" id="PF01184">
    <property type="entry name" value="Gpr1_Fun34_YaaH"/>
    <property type="match status" value="1"/>
</dbReference>
<evidence type="ECO:0000256" key="6">
    <source>
        <dbReference type="SAM" id="Phobius"/>
    </source>
</evidence>
<evidence type="ECO:0000256" key="3">
    <source>
        <dbReference type="ARBA" id="ARBA00022692"/>
    </source>
</evidence>
<dbReference type="Proteomes" id="UP000614410">
    <property type="component" value="Unassembled WGS sequence"/>
</dbReference>
<name>A0A934NHA5_9BACT</name>
<dbReference type="AlphaFoldDB" id="A0A934NHA5"/>
<comment type="caution">
    <text evidence="7">The sequence shown here is derived from an EMBL/GenBank/DDBJ whole genome shotgun (WGS) entry which is preliminary data.</text>
</comment>
<proteinExistence type="inferred from homology"/>